<evidence type="ECO:0000313" key="3">
    <source>
        <dbReference type="Proteomes" id="UP000287651"/>
    </source>
</evidence>
<dbReference type="EMBL" id="AMZH03030269">
    <property type="protein sequence ID" value="RRT32944.1"/>
    <property type="molecule type" value="Genomic_DNA"/>
</dbReference>
<reference evidence="2 3" key="1">
    <citation type="journal article" date="2014" name="Agronomy (Basel)">
        <title>A Draft Genome Sequence for Ensete ventricosum, the Drought-Tolerant Tree Against Hunger.</title>
        <authorList>
            <person name="Harrison J."/>
            <person name="Moore K.A."/>
            <person name="Paszkiewicz K."/>
            <person name="Jones T."/>
            <person name="Grant M."/>
            <person name="Ambacheew D."/>
            <person name="Muzemil S."/>
            <person name="Studholme D.J."/>
        </authorList>
    </citation>
    <scope>NUCLEOTIDE SEQUENCE [LARGE SCALE GENOMIC DNA]</scope>
</reference>
<dbReference type="AlphaFoldDB" id="A0A426X0D2"/>
<sequence length="121" mass="13592">MRLNHVEPFYAFLLRFRSESPRMEGQPRPGHLQWRQPMAKPPTRAAGYDQDSFRAKRIRPGPLTRAVARGSRPQAWLAPAGVGSTRSGGAHEGTPFWDDASLRAQRPQELPPEGQQRTSAH</sequence>
<evidence type="ECO:0000256" key="1">
    <source>
        <dbReference type="SAM" id="MobiDB-lite"/>
    </source>
</evidence>
<feature type="region of interest" description="Disordered" evidence="1">
    <location>
        <begin position="64"/>
        <end position="121"/>
    </location>
</feature>
<proteinExistence type="predicted"/>
<comment type="caution">
    <text evidence="2">The sequence shown here is derived from an EMBL/GenBank/DDBJ whole genome shotgun (WGS) entry which is preliminary data.</text>
</comment>
<name>A0A426X0D2_ENSVE</name>
<dbReference type="Proteomes" id="UP000287651">
    <property type="component" value="Unassembled WGS sequence"/>
</dbReference>
<gene>
    <name evidence="2" type="ORF">B296_00027543</name>
</gene>
<accession>A0A426X0D2</accession>
<protein>
    <submittedName>
        <fullName evidence="2">Uncharacterized protein</fullName>
    </submittedName>
</protein>
<feature type="region of interest" description="Disordered" evidence="1">
    <location>
        <begin position="21"/>
        <end position="52"/>
    </location>
</feature>
<organism evidence="2 3">
    <name type="scientific">Ensete ventricosum</name>
    <name type="common">Abyssinian banana</name>
    <name type="synonym">Musa ensete</name>
    <dbReference type="NCBI Taxonomy" id="4639"/>
    <lineage>
        <taxon>Eukaryota</taxon>
        <taxon>Viridiplantae</taxon>
        <taxon>Streptophyta</taxon>
        <taxon>Embryophyta</taxon>
        <taxon>Tracheophyta</taxon>
        <taxon>Spermatophyta</taxon>
        <taxon>Magnoliopsida</taxon>
        <taxon>Liliopsida</taxon>
        <taxon>Zingiberales</taxon>
        <taxon>Musaceae</taxon>
        <taxon>Ensete</taxon>
    </lineage>
</organism>
<evidence type="ECO:0000313" key="2">
    <source>
        <dbReference type="EMBL" id="RRT32944.1"/>
    </source>
</evidence>